<evidence type="ECO:0000313" key="2">
    <source>
        <dbReference type="EMBL" id="GGR23788.1"/>
    </source>
</evidence>
<dbReference type="RefSeq" id="WP_189092228.1">
    <property type="nucleotide sequence ID" value="NZ_BMQL01000031.1"/>
</dbReference>
<dbReference type="InterPro" id="IPR010093">
    <property type="entry name" value="SinI_DNA-bd"/>
</dbReference>
<dbReference type="Pfam" id="PF12728">
    <property type="entry name" value="HTH_17"/>
    <property type="match status" value="1"/>
</dbReference>
<reference evidence="2" key="2">
    <citation type="submission" date="2020-09" db="EMBL/GenBank/DDBJ databases">
        <authorList>
            <person name="Sun Q."/>
            <person name="Ohkuma M."/>
        </authorList>
    </citation>
    <scope>NUCLEOTIDE SEQUENCE</scope>
    <source>
        <strain evidence="2">JCM 31311</strain>
    </source>
</reference>
<dbReference type="EMBL" id="BMQL01000031">
    <property type="protein sequence ID" value="GGR23788.1"/>
    <property type="molecule type" value="Genomic_DNA"/>
</dbReference>
<comment type="caution">
    <text evidence="2">The sequence shown here is derived from an EMBL/GenBank/DDBJ whole genome shotgun (WGS) entry which is preliminary data.</text>
</comment>
<name>A0A918CI98_9DEIO</name>
<organism evidence="2 3">
    <name type="scientific">Deinococcus ruber</name>
    <dbReference type="NCBI Taxonomy" id="1848197"/>
    <lineage>
        <taxon>Bacteria</taxon>
        <taxon>Thermotogati</taxon>
        <taxon>Deinococcota</taxon>
        <taxon>Deinococci</taxon>
        <taxon>Deinococcales</taxon>
        <taxon>Deinococcaceae</taxon>
        <taxon>Deinococcus</taxon>
    </lineage>
</organism>
<dbReference type="Proteomes" id="UP000603865">
    <property type="component" value="Unassembled WGS sequence"/>
</dbReference>
<dbReference type="InterPro" id="IPR041657">
    <property type="entry name" value="HTH_17"/>
</dbReference>
<sequence length="128" mass="14080">MTAPFVPTPDDTQAAQLQLDMLRAQAGRLPVRLAEVLDGLLQDLAAGRAVQVITLEEEISTQQAAELLNVSRPYLVKLVESGALPHRKVGPRRRLHLQDVLAYRARLEAQRQAALQALADDLQELGLD</sequence>
<keyword evidence="3" id="KW-1185">Reference proteome</keyword>
<protein>
    <recommendedName>
        <fullName evidence="1">Helix-turn-helix domain-containing protein</fullName>
    </recommendedName>
</protein>
<dbReference type="GO" id="GO:0003677">
    <property type="term" value="F:DNA binding"/>
    <property type="evidence" value="ECO:0007669"/>
    <property type="project" value="InterPro"/>
</dbReference>
<proteinExistence type="predicted"/>
<feature type="domain" description="Helix-turn-helix" evidence="1">
    <location>
        <begin position="60"/>
        <end position="106"/>
    </location>
</feature>
<dbReference type="AlphaFoldDB" id="A0A918CI98"/>
<accession>A0A918CI98</accession>
<gene>
    <name evidence="2" type="ORF">GCM10008957_39580</name>
</gene>
<reference evidence="2" key="1">
    <citation type="journal article" date="2014" name="Int. J. Syst. Evol. Microbiol.">
        <title>Complete genome sequence of Corynebacterium casei LMG S-19264T (=DSM 44701T), isolated from a smear-ripened cheese.</title>
        <authorList>
            <consortium name="US DOE Joint Genome Institute (JGI-PGF)"/>
            <person name="Walter F."/>
            <person name="Albersmeier A."/>
            <person name="Kalinowski J."/>
            <person name="Ruckert C."/>
        </authorList>
    </citation>
    <scope>NUCLEOTIDE SEQUENCE</scope>
    <source>
        <strain evidence="2">JCM 31311</strain>
    </source>
</reference>
<evidence type="ECO:0000313" key="3">
    <source>
        <dbReference type="Proteomes" id="UP000603865"/>
    </source>
</evidence>
<evidence type="ECO:0000259" key="1">
    <source>
        <dbReference type="Pfam" id="PF12728"/>
    </source>
</evidence>
<dbReference type="NCBIfam" id="TIGR01764">
    <property type="entry name" value="excise"/>
    <property type="match status" value="1"/>
</dbReference>